<proteinExistence type="inferred from homology"/>
<dbReference type="InterPro" id="IPR008181">
    <property type="entry name" value="dUTPase"/>
</dbReference>
<feature type="transmembrane region" description="Helical" evidence="6">
    <location>
        <begin position="6"/>
        <end position="26"/>
    </location>
</feature>
<dbReference type="InterPro" id="IPR029054">
    <property type="entry name" value="dUTPase-like"/>
</dbReference>
<dbReference type="PANTHER" id="PTHR11241">
    <property type="entry name" value="DEOXYURIDINE 5'-TRIPHOSPHATE NUCLEOTIDOHYDROLASE"/>
    <property type="match status" value="1"/>
</dbReference>
<evidence type="ECO:0000256" key="6">
    <source>
        <dbReference type="SAM" id="Phobius"/>
    </source>
</evidence>
<sequence length="192" mass="21270">MGTVIYLIILTVMFVAMCICCCHSFIKNKKDSSVSVNNVQHAFATHEEEVIPKVKFYYKNLISKPVKKIYSDAGWDLTTPNDFQLAPGESILIDTNVIADIPENYVGILKSRSGLACKFRIDTANAGVIDSSYRGNIKVLLENRGDTEYIAKAGDRICQMLVLFCLLNAEFIEGEPNDQTERGKNGFGSSGK</sequence>
<feature type="domain" description="dUTPase-like" evidence="7">
    <location>
        <begin position="67"/>
        <end position="191"/>
    </location>
</feature>
<dbReference type="InterPro" id="IPR033704">
    <property type="entry name" value="dUTPase_trimeric"/>
</dbReference>
<keyword evidence="4" id="KW-0546">Nucleotide metabolism</keyword>
<gene>
    <name evidence="8" type="primary">dut</name>
    <name evidence="8" type="ORF">BWY04_01060</name>
</gene>
<reference evidence="8" key="1">
    <citation type="submission" date="2017-02" db="EMBL/GenBank/DDBJ databases">
        <title>Delving into the versatile metabolic prowess of the omnipresent phylum Bacteroidetes.</title>
        <authorList>
            <person name="Nobu M.K."/>
            <person name="Mei R."/>
            <person name="Narihiro T."/>
            <person name="Kuroda K."/>
            <person name="Liu W.-T."/>
        </authorList>
    </citation>
    <scope>NUCLEOTIDE SEQUENCE</scope>
    <source>
        <strain evidence="8">ADurb.Bin160</strain>
    </source>
</reference>
<dbReference type="Gene3D" id="2.70.40.10">
    <property type="match status" value="1"/>
</dbReference>
<dbReference type="CDD" id="cd07557">
    <property type="entry name" value="trimeric_dUTPase"/>
    <property type="match status" value="1"/>
</dbReference>
<evidence type="ECO:0000256" key="2">
    <source>
        <dbReference type="ARBA" id="ARBA00012379"/>
    </source>
</evidence>
<organism evidence="8">
    <name type="scientific">candidate division CPR1 bacterium ADurb.Bin160</name>
    <dbReference type="NCBI Taxonomy" id="1852826"/>
    <lineage>
        <taxon>Bacteria</taxon>
        <taxon>candidate division CPR1</taxon>
    </lineage>
</organism>
<dbReference type="SUPFAM" id="SSF51283">
    <property type="entry name" value="dUTPase-like"/>
    <property type="match status" value="1"/>
</dbReference>
<keyword evidence="3 8" id="KW-0378">Hydrolase</keyword>
<dbReference type="PANTHER" id="PTHR11241:SF0">
    <property type="entry name" value="DEOXYURIDINE 5'-TRIPHOSPHATE NUCLEOTIDOHYDROLASE"/>
    <property type="match status" value="1"/>
</dbReference>
<evidence type="ECO:0000313" key="8">
    <source>
        <dbReference type="EMBL" id="OQB41096.1"/>
    </source>
</evidence>
<accession>A0A1V5ZM13</accession>
<dbReference type="GO" id="GO:0006226">
    <property type="term" value="P:dUMP biosynthetic process"/>
    <property type="evidence" value="ECO:0007669"/>
    <property type="project" value="InterPro"/>
</dbReference>
<dbReference type="NCBIfam" id="NF001862">
    <property type="entry name" value="PRK00601.1"/>
    <property type="match status" value="1"/>
</dbReference>
<dbReference type="Proteomes" id="UP000485621">
    <property type="component" value="Unassembled WGS sequence"/>
</dbReference>
<dbReference type="EMBL" id="MWDB01000024">
    <property type="protein sequence ID" value="OQB41096.1"/>
    <property type="molecule type" value="Genomic_DNA"/>
</dbReference>
<evidence type="ECO:0000256" key="3">
    <source>
        <dbReference type="ARBA" id="ARBA00022801"/>
    </source>
</evidence>
<dbReference type="Pfam" id="PF00692">
    <property type="entry name" value="dUTPase"/>
    <property type="match status" value="1"/>
</dbReference>
<dbReference type="EC" id="3.6.1.23" evidence="2"/>
<comment type="similarity">
    <text evidence="1">Belongs to the dUTPase family.</text>
</comment>
<keyword evidence="6" id="KW-1133">Transmembrane helix</keyword>
<comment type="catalytic activity">
    <reaction evidence="5">
        <text>dUTP + H2O = dUMP + diphosphate + H(+)</text>
        <dbReference type="Rhea" id="RHEA:10248"/>
        <dbReference type="ChEBI" id="CHEBI:15377"/>
        <dbReference type="ChEBI" id="CHEBI:15378"/>
        <dbReference type="ChEBI" id="CHEBI:33019"/>
        <dbReference type="ChEBI" id="CHEBI:61555"/>
        <dbReference type="ChEBI" id="CHEBI:246422"/>
        <dbReference type="EC" id="3.6.1.23"/>
    </reaction>
</comment>
<protein>
    <recommendedName>
        <fullName evidence="2">dUTP diphosphatase</fullName>
        <ecNumber evidence="2">3.6.1.23</ecNumber>
    </recommendedName>
</protein>
<keyword evidence="6" id="KW-0472">Membrane</keyword>
<dbReference type="NCBIfam" id="TIGR00576">
    <property type="entry name" value="dut"/>
    <property type="match status" value="1"/>
</dbReference>
<dbReference type="InterPro" id="IPR036157">
    <property type="entry name" value="dUTPase-like_sf"/>
</dbReference>
<evidence type="ECO:0000259" key="7">
    <source>
        <dbReference type="Pfam" id="PF00692"/>
    </source>
</evidence>
<comment type="caution">
    <text evidence="8">The sequence shown here is derived from an EMBL/GenBank/DDBJ whole genome shotgun (WGS) entry which is preliminary data.</text>
</comment>
<evidence type="ECO:0000256" key="1">
    <source>
        <dbReference type="ARBA" id="ARBA00006581"/>
    </source>
</evidence>
<dbReference type="GO" id="GO:0004170">
    <property type="term" value="F:dUTP diphosphatase activity"/>
    <property type="evidence" value="ECO:0007669"/>
    <property type="project" value="UniProtKB-EC"/>
</dbReference>
<evidence type="ECO:0000256" key="4">
    <source>
        <dbReference type="ARBA" id="ARBA00023080"/>
    </source>
</evidence>
<evidence type="ECO:0000256" key="5">
    <source>
        <dbReference type="ARBA" id="ARBA00047686"/>
    </source>
</evidence>
<dbReference type="GO" id="GO:0046081">
    <property type="term" value="P:dUTP catabolic process"/>
    <property type="evidence" value="ECO:0007669"/>
    <property type="project" value="InterPro"/>
</dbReference>
<keyword evidence="6" id="KW-0812">Transmembrane</keyword>
<name>A0A1V5ZM13_9BACT</name>
<dbReference type="AlphaFoldDB" id="A0A1V5ZM13"/>
<dbReference type="GO" id="GO:0000287">
    <property type="term" value="F:magnesium ion binding"/>
    <property type="evidence" value="ECO:0007669"/>
    <property type="project" value="InterPro"/>
</dbReference>